<evidence type="ECO:0000313" key="2">
    <source>
        <dbReference type="EMBL" id="PZC74394.1"/>
    </source>
</evidence>
<keyword evidence="3" id="KW-1185">Reference proteome</keyword>
<dbReference type="EMBL" id="KZ150052">
    <property type="protein sequence ID" value="PZC74394.1"/>
    <property type="molecule type" value="Genomic_DNA"/>
</dbReference>
<feature type="region of interest" description="Disordered" evidence="1">
    <location>
        <begin position="91"/>
        <end position="111"/>
    </location>
</feature>
<dbReference type="AlphaFoldDB" id="A0A2W1BL77"/>
<proteinExistence type="predicted"/>
<organism evidence="2 3">
    <name type="scientific">Helicoverpa armigera</name>
    <name type="common">Cotton bollworm</name>
    <name type="synonym">Heliothis armigera</name>
    <dbReference type="NCBI Taxonomy" id="29058"/>
    <lineage>
        <taxon>Eukaryota</taxon>
        <taxon>Metazoa</taxon>
        <taxon>Ecdysozoa</taxon>
        <taxon>Arthropoda</taxon>
        <taxon>Hexapoda</taxon>
        <taxon>Insecta</taxon>
        <taxon>Pterygota</taxon>
        <taxon>Neoptera</taxon>
        <taxon>Endopterygota</taxon>
        <taxon>Lepidoptera</taxon>
        <taxon>Glossata</taxon>
        <taxon>Ditrysia</taxon>
        <taxon>Noctuoidea</taxon>
        <taxon>Noctuidae</taxon>
        <taxon>Heliothinae</taxon>
        <taxon>Helicoverpa</taxon>
    </lineage>
</organism>
<protein>
    <submittedName>
        <fullName evidence="2">Uncharacterized protein</fullName>
    </submittedName>
</protein>
<evidence type="ECO:0000256" key="1">
    <source>
        <dbReference type="SAM" id="MobiDB-lite"/>
    </source>
</evidence>
<accession>A0A2W1BL77</accession>
<reference evidence="2 3" key="1">
    <citation type="journal article" date="2017" name="BMC Biol.">
        <title>Genomic innovations, transcriptional plasticity and gene loss underlying the evolution and divergence of two highly polyphagous and invasive Helicoverpa pest species.</title>
        <authorList>
            <person name="Pearce S.L."/>
            <person name="Clarke D.F."/>
            <person name="East P.D."/>
            <person name="Elfekih S."/>
            <person name="Gordon K.H."/>
            <person name="Jermiin L.S."/>
            <person name="McGaughran A."/>
            <person name="Oakeshott J.G."/>
            <person name="Papanikolaou A."/>
            <person name="Perera O.P."/>
            <person name="Rane R.V."/>
            <person name="Richards S."/>
            <person name="Tay W.T."/>
            <person name="Walsh T.K."/>
            <person name="Anderson A."/>
            <person name="Anderson C.J."/>
            <person name="Asgari S."/>
            <person name="Board P.G."/>
            <person name="Bretschneider A."/>
            <person name="Campbell P.M."/>
            <person name="Chertemps T."/>
            <person name="Christeller J.T."/>
            <person name="Coppin C.W."/>
            <person name="Downes S.J."/>
            <person name="Duan G."/>
            <person name="Farnsworth C.A."/>
            <person name="Good R.T."/>
            <person name="Han L.B."/>
            <person name="Han Y.C."/>
            <person name="Hatje K."/>
            <person name="Horne I."/>
            <person name="Huang Y.P."/>
            <person name="Hughes D.S."/>
            <person name="Jacquin-Joly E."/>
            <person name="James W."/>
            <person name="Jhangiani S."/>
            <person name="Kollmar M."/>
            <person name="Kuwar S.S."/>
            <person name="Li S."/>
            <person name="Liu N.Y."/>
            <person name="Maibeche M.T."/>
            <person name="Miller J.R."/>
            <person name="Montagne N."/>
            <person name="Perry T."/>
            <person name="Qu J."/>
            <person name="Song S.V."/>
            <person name="Sutton G.G."/>
            <person name="Vogel H."/>
            <person name="Walenz B.P."/>
            <person name="Xu W."/>
            <person name="Zhang H.J."/>
            <person name="Zou Z."/>
            <person name="Batterham P."/>
            <person name="Edwards O.R."/>
            <person name="Feyereisen R."/>
            <person name="Gibbs R.A."/>
            <person name="Heckel D.G."/>
            <person name="McGrath A."/>
            <person name="Robin C."/>
            <person name="Scherer S.E."/>
            <person name="Worley K.C."/>
            <person name="Wu Y.D."/>
        </authorList>
    </citation>
    <scope>NUCLEOTIDE SEQUENCE [LARGE SCALE GENOMIC DNA]</scope>
    <source>
        <strain evidence="2">Harm_GR_Male_#8</strain>
        <tissue evidence="2">Whole organism</tissue>
    </source>
</reference>
<evidence type="ECO:0000313" key="3">
    <source>
        <dbReference type="Proteomes" id="UP000249218"/>
    </source>
</evidence>
<gene>
    <name evidence="2" type="primary">HaOG207915</name>
    <name evidence="2" type="ORF">B5X24_HaOG207915</name>
</gene>
<feature type="compositionally biased region" description="Polar residues" evidence="1">
    <location>
        <begin position="94"/>
        <end position="106"/>
    </location>
</feature>
<dbReference type="Proteomes" id="UP000249218">
    <property type="component" value="Unassembled WGS sequence"/>
</dbReference>
<sequence>MISLPKLTAHRPTSTVPGVFSTPNARGAFHVYLSGWDERRELSVIALPPSLACCPEGDEGIPFLLAPIDFPLVVVHSASVSLETAGVGGVHCSRPSQRISKPQATPKTWRGFGVRKSYRGPAAWSEGTQQSVTGSSV</sequence>
<name>A0A2W1BL77_HELAM</name>